<dbReference type="InterPro" id="IPR007065">
    <property type="entry name" value="HPP"/>
</dbReference>
<keyword evidence="1" id="KW-0812">Transmembrane</keyword>
<feature type="transmembrane region" description="Helical" evidence="1">
    <location>
        <begin position="43"/>
        <end position="61"/>
    </location>
</feature>
<keyword evidence="1" id="KW-0472">Membrane</keyword>
<reference evidence="4" key="1">
    <citation type="journal article" date="2019" name="Int. J. Syst. Evol. Microbiol.">
        <title>The Global Catalogue of Microorganisms (GCM) 10K type strain sequencing project: providing services to taxonomists for standard genome sequencing and annotation.</title>
        <authorList>
            <consortium name="The Broad Institute Genomics Platform"/>
            <consortium name="The Broad Institute Genome Sequencing Center for Infectious Disease"/>
            <person name="Wu L."/>
            <person name="Ma J."/>
        </authorList>
    </citation>
    <scope>NUCLEOTIDE SEQUENCE [LARGE SCALE GENOMIC DNA]</scope>
    <source>
        <strain evidence="4">CCUG 48884</strain>
    </source>
</reference>
<name>A0ABW3WDI3_9RHOO</name>
<organism evidence="3 4">
    <name type="scientific">Thauera mechernichensis</name>
    <dbReference type="NCBI Taxonomy" id="82788"/>
    <lineage>
        <taxon>Bacteria</taxon>
        <taxon>Pseudomonadati</taxon>
        <taxon>Pseudomonadota</taxon>
        <taxon>Betaproteobacteria</taxon>
        <taxon>Rhodocyclales</taxon>
        <taxon>Zoogloeaceae</taxon>
        <taxon>Thauera</taxon>
    </lineage>
</organism>
<sequence length="304" mass="32232">MHELAGIPHSSQHGGEPWVASLGGLLGIAIVVALTQGMVGSEAAVFVVPSLGAAAVIVFAAPHSQFAQPWPLLAGNMLSALVGVLSQLIIPDPTLAGAAAVGGAIGVMHLARCIHPPGGATALAAVVGGPAIHDLGFAYALYPVGLNCLILGATAILFNYPFPWRRYPASLTHYAPLPPGRGGGGYPLPGDEHVRKAMDELNVVLDVGTDELRQVVHRALAIAQSSADSRLPQVKAGHFYCNDRPGQQWSVRQIIDEHRSANPDEDIVIYRVVAGRGLDRTGRCTRIEFARWVGSEFRPRRQQR</sequence>
<evidence type="ECO:0000259" key="2">
    <source>
        <dbReference type="Pfam" id="PF04982"/>
    </source>
</evidence>
<dbReference type="Pfam" id="PF04982">
    <property type="entry name" value="TM_HPP"/>
    <property type="match status" value="1"/>
</dbReference>
<keyword evidence="1" id="KW-1133">Transmembrane helix</keyword>
<evidence type="ECO:0000313" key="4">
    <source>
        <dbReference type="Proteomes" id="UP001597158"/>
    </source>
</evidence>
<evidence type="ECO:0000256" key="1">
    <source>
        <dbReference type="SAM" id="Phobius"/>
    </source>
</evidence>
<feature type="domain" description="HPP transmembrane region" evidence="2">
    <location>
        <begin position="17"/>
        <end position="168"/>
    </location>
</feature>
<comment type="caution">
    <text evidence="3">The sequence shown here is derived from an EMBL/GenBank/DDBJ whole genome shotgun (WGS) entry which is preliminary data.</text>
</comment>
<protein>
    <submittedName>
        <fullName evidence="3">HPP family protein</fullName>
    </submittedName>
</protein>
<keyword evidence="4" id="KW-1185">Reference proteome</keyword>
<feature type="transmembrane region" description="Helical" evidence="1">
    <location>
        <begin position="18"/>
        <end position="37"/>
    </location>
</feature>
<evidence type="ECO:0000313" key="3">
    <source>
        <dbReference type="EMBL" id="MFD1263924.1"/>
    </source>
</evidence>
<dbReference type="InterPro" id="IPR058581">
    <property type="entry name" value="TM_HPP"/>
</dbReference>
<dbReference type="EMBL" id="JBHTMC010000020">
    <property type="protein sequence ID" value="MFD1263924.1"/>
    <property type="molecule type" value="Genomic_DNA"/>
</dbReference>
<feature type="transmembrane region" description="Helical" evidence="1">
    <location>
        <begin position="139"/>
        <end position="160"/>
    </location>
</feature>
<dbReference type="RefSeq" id="WP_002927811.1">
    <property type="nucleotide sequence ID" value="NZ_JARQZE010000005.1"/>
</dbReference>
<proteinExistence type="predicted"/>
<gene>
    <name evidence="3" type="ORF">ACFQ4M_10025</name>
</gene>
<accession>A0ABW3WDI3</accession>
<dbReference type="PANTHER" id="PTHR33741">
    <property type="entry name" value="TRANSMEMBRANE PROTEIN DDB_G0269096-RELATED"/>
    <property type="match status" value="1"/>
</dbReference>
<dbReference type="Proteomes" id="UP001597158">
    <property type="component" value="Unassembled WGS sequence"/>
</dbReference>
<dbReference type="PANTHER" id="PTHR33741:SF5">
    <property type="entry name" value="TRANSMEMBRANE PROTEIN DDB_G0269096-RELATED"/>
    <property type="match status" value="1"/>
</dbReference>